<dbReference type="Proteomes" id="UP000828941">
    <property type="component" value="Chromosome 1"/>
</dbReference>
<accession>A0ACB9Q875</accession>
<protein>
    <submittedName>
        <fullName evidence="1">Uncharacterized protein</fullName>
    </submittedName>
</protein>
<evidence type="ECO:0000313" key="1">
    <source>
        <dbReference type="EMBL" id="KAI4357022.1"/>
    </source>
</evidence>
<proteinExistence type="predicted"/>
<name>A0ACB9Q875_BAUVA</name>
<dbReference type="EMBL" id="CM039426">
    <property type="protein sequence ID" value="KAI4357022.1"/>
    <property type="molecule type" value="Genomic_DNA"/>
</dbReference>
<keyword evidence="2" id="KW-1185">Reference proteome</keyword>
<reference evidence="1 2" key="1">
    <citation type="journal article" date="2022" name="DNA Res.">
        <title>Chromosomal-level genome assembly of the orchid tree Bauhinia variegata (Leguminosae; Cercidoideae) supports the allotetraploid origin hypothesis of Bauhinia.</title>
        <authorList>
            <person name="Zhong Y."/>
            <person name="Chen Y."/>
            <person name="Zheng D."/>
            <person name="Pang J."/>
            <person name="Liu Y."/>
            <person name="Luo S."/>
            <person name="Meng S."/>
            <person name="Qian L."/>
            <person name="Wei D."/>
            <person name="Dai S."/>
            <person name="Zhou R."/>
        </authorList>
    </citation>
    <scope>NUCLEOTIDE SEQUENCE [LARGE SCALE GENOMIC DNA]</scope>
    <source>
        <strain evidence="1">BV-YZ2020</strain>
    </source>
</reference>
<organism evidence="1 2">
    <name type="scientific">Bauhinia variegata</name>
    <name type="common">Purple orchid tree</name>
    <name type="synonym">Phanera variegata</name>
    <dbReference type="NCBI Taxonomy" id="167791"/>
    <lineage>
        <taxon>Eukaryota</taxon>
        <taxon>Viridiplantae</taxon>
        <taxon>Streptophyta</taxon>
        <taxon>Embryophyta</taxon>
        <taxon>Tracheophyta</taxon>
        <taxon>Spermatophyta</taxon>
        <taxon>Magnoliopsida</taxon>
        <taxon>eudicotyledons</taxon>
        <taxon>Gunneridae</taxon>
        <taxon>Pentapetalae</taxon>
        <taxon>rosids</taxon>
        <taxon>fabids</taxon>
        <taxon>Fabales</taxon>
        <taxon>Fabaceae</taxon>
        <taxon>Cercidoideae</taxon>
        <taxon>Cercideae</taxon>
        <taxon>Bauhiniinae</taxon>
        <taxon>Bauhinia</taxon>
    </lineage>
</organism>
<sequence>MLTSLYWICWIFPTSIIKHQLGSGLRGLGIGAIGLDWFSISAYLGSPLASPWFATANVAVGFAIFMYFMTPIAYWLDIYKARRFPIFSDGLFLFNSQNYKISAIIDSNFHLDMEAYEREGPLYISTLFAMSYGIGFACLAATLDHVSPFHERFECDHRIHHWVYIYAGYPVANILFQVYGHVSMKRAIFFLQDFKLDHYMNIPPRAMFGAQVLGTIIAALVQLGTAWWLINTIPNICDRELLPESSPWTCPGDHVFYDASVIWGLICPRRIFGDLGYYSAINWFFLAGAIGPLLVFLAHKAFPDKKWIKLTTLPVILGAVADMPPATAVNYSSWILIGFASGFIAYRYYRTWWTRHNYVLSAALDAGLAFMGVLLYLCLEMEHVNLDWWGGSSEKCPLASCPTAQGIGVK</sequence>
<comment type="caution">
    <text evidence="1">The sequence shown here is derived from an EMBL/GenBank/DDBJ whole genome shotgun (WGS) entry which is preliminary data.</text>
</comment>
<evidence type="ECO:0000313" key="2">
    <source>
        <dbReference type="Proteomes" id="UP000828941"/>
    </source>
</evidence>
<gene>
    <name evidence="1" type="ORF">L6164_001000</name>
</gene>